<evidence type="ECO:0000256" key="1">
    <source>
        <dbReference type="SAM" id="MobiDB-lite"/>
    </source>
</evidence>
<reference evidence="2 3" key="1">
    <citation type="journal article" date="2019" name="Plant Biotechnol. J.">
        <title>The red bayberry genome and genetic basis of sex determination.</title>
        <authorList>
            <person name="Jia H.M."/>
            <person name="Jia H.J."/>
            <person name="Cai Q.L."/>
            <person name="Wang Y."/>
            <person name="Zhao H.B."/>
            <person name="Yang W.F."/>
            <person name="Wang G.Y."/>
            <person name="Li Y.H."/>
            <person name="Zhan D.L."/>
            <person name="Shen Y.T."/>
            <person name="Niu Q.F."/>
            <person name="Chang L."/>
            <person name="Qiu J."/>
            <person name="Zhao L."/>
            <person name="Xie H.B."/>
            <person name="Fu W.Y."/>
            <person name="Jin J."/>
            <person name="Li X.W."/>
            <person name="Jiao Y."/>
            <person name="Zhou C.C."/>
            <person name="Tu T."/>
            <person name="Chai C.Y."/>
            <person name="Gao J.L."/>
            <person name="Fan L.J."/>
            <person name="van de Weg E."/>
            <person name="Wang J.Y."/>
            <person name="Gao Z.S."/>
        </authorList>
    </citation>
    <scope>NUCLEOTIDE SEQUENCE [LARGE SCALE GENOMIC DNA]</scope>
    <source>
        <tissue evidence="2">Leaves</tissue>
    </source>
</reference>
<keyword evidence="3" id="KW-1185">Reference proteome</keyword>
<feature type="region of interest" description="Disordered" evidence="1">
    <location>
        <begin position="132"/>
        <end position="222"/>
    </location>
</feature>
<dbReference type="EMBL" id="RXIC02000023">
    <property type="protein sequence ID" value="KAB1212710.1"/>
    <property type="molecule type" value="Genomic_DNA"/>
</dbReference>
<comment type="caution">
    <text evidence="2">The sequence shown here is derived from an EMBL/GenBank/DDBJ whole genome shotgun (WGS) entry which is preliminary data.</text>
</comment>
<accession>A0A6A1VP91</accession>
<gene>
    <name evidence="2" type="ORF">CJ030_MR5G009752</name>
</gene>
<dbReference type="OrthoDB" id="1751927at2759"/>
<protein>
    <submittedName>
        <fullName evidence="2">Uncharacterized protein</fullName>
    </submittedName>
</protein>
<evidence type="ECO:0000313" key="3">
    <source>
        <dbReference type="Proteomes" id="UP000516437"/>
    </source>
</evidence>
<dbReference type="Proteomes" id="UP000516437">
    <property type="component" value="Chromosome 5"/>
</dbReference>
<name>A0A6A1VP91_9ROSI</name>
<proteinExistence type="predicted"/>
<dbReference type="AlphaFoldDB" id="A0A6A1VP91"/>
<sequence length="366" mass="41765">MWPITLKEFMWFYTPIYSSQVSKLWYFCPRNQRVSPITSYPDNNKGWHEHYFFMSGVGWERFPDEDHQSDSSLCWVFGFVPEHYRREVTSLTSMEQVHVDVIARVSPIDWNALLCKENKDILGYIVPEPPLKGSPSSQARKVSHDCSSCDDSRKGSSRFSLGGASSKWRHSREAEGSSHRPSSKKRKTSPPVASKAEEEDEVPLGRKSSKHRTNSGFEDIPRMFSPISGVHMEVANPEVRDIHEAQGIMQSLSHAVSLVAAFDAAELSHDEELESTRLKLQRLGELEAQKKLIDEVRTMARGAHSQQETYEARVVNFESEIASRDATIAELRQTVNELEQGRLDFVFCWLLVTIDVLMITIEVIEM</sequence>
<evidence type="ECO:0000313" key="2">
    <source>
        <dbReference type="EMBL" id="KAB1212710.1"/>
    </source>
</evidence>
<organism evidence="2 3">
    <name type="scientific">Morella rubra</name>
    <name type="common">Chinese bayberry</name>
    <dbReference type="NCBI Taxonomy" id="262757"/>
    <lineage>
        <taxon>Eukaryota</taxon>
        <taxon>Viridiplantae</taxon>
        <taxon>Streptophyta</taxon>
        <taxon>Embryophyta</taxon>
        <taxon>Tracheophyta</taxon>
        <taxon>Spermatophyta</taxon>
        <taxon>Magnoliopsida</taxon>
        <taxon>eudicotyledons</taxon>
        <taxon>Gunneridae</taxon>
        <taxon>Pentapetalae</taxon>
        <taxon>rosids</taxon>
        <taxon>fabids</taxon>
        <taxon>Fagales</taxon>
        <taxon>Myricaceae</taxon>
        <taxon>Morella</taxon>
    </lineage>
</organism>